<dbReference type="GO" id="GO:0019899">
    <property type="term" value="F:enzyme binding"/>
    <property type="evidence" value="ECO:0007669"/>
    <property type="project" value="UniProtKB-ARBA"/>
</dbReference>
<evidence type="ECO:0000256" key="1">
    <source>
        <dbReference type="PROSITE-ProRule" id="PRU00047"/>
    </source>
</evidence>
<dbReference type="GO" id="GO:0005737">
    <property type="term" value="C:cytoplasm"/>
    <property type="evidence" value="ECO:0007669"/>
    <property type="project" value="UniProtKB-ARBA"/>
</dbReference>
<dbReference type="Gene3D" id="2.40.70.10">
    <property type="entry name" value="Acid Proteases"/>
    <property type="match status" value="1"/>
</dbReference>
<sequence>MRSVRGREVKCFTCGGVGHMARQCVSKRVDHIQVLKKGFVQNVGKEAVEWVEMLGQRRRVVIDSGTVVSVISTRAYEKLKAGCSNWREEMEVLEDPKFTLLNTSKSVMRARGQIRITIVVRGRRVGVVFQVVENNVDVLLIGTNAFESIGVKLT</sequence>
<dbReference type="SUPFAM" id="SSF57756">
    <property type="entry name" value="Retrovirus zinc finger-like domains"/>
    <property type="match status" value="1"/>
</dbReference>
<feature type="domain" description="CCHC-type" evidence="2">
    <location>
        <begin position="10"/>
        <end position="24"/>
    </location>
</feature>
<dbReference type="SMART" id="SM00343">
    <property type="entry name" value="ZnF_C2HC"/>
    <property type="match status" value="1"/>
</dbReference>
<dbReference type="Proteomes" id="UP000230233">
    <property type="component" value="Unassembled WGS sequence"/>
</dbReference>
<evidence type="ECO:0000259" key="2">
    <source>
        <dbReference type="PROSITE" id="PS50158"/>
    </source>
</evidence>
<organism evidence="3 4">
    <name type="scientific">Caenorhabditis nigoni</name>
    <dbReference type="NCBI Taxonomy" id="1611254"/>
    <lineage>
        <taxon>Eukaryota</taxon>
        <taxon>Metazoa</taxon>
        <taxon>Ecdysozoa</taxon>
        <taxon>Nematoda</taxon>
        <taxon>Chromadorea</taxon>
        <taxon>Rhabditida</taxon>
        <taxon>Rhabditina</taxon>
        <taxon>Rhabditomorpha</taxon>
        <taxon>Rhabditoidea</taxon>
        <taxon>Rhabditidae</taxon>
        <taxon>Peloderinae</taxon>
        <taxon>Caenorhabditis</taxon>
    </lineage>
</organism>
<reference evidence="4" key="1">
    <citation type="submission" date="2017-10" db="EMBL/GenBank/DDBJ databases">
        <title>Rapid genome shrinkage in a self-fertile nematode reveals novel sperm competition proteins.</title>
        <authorList>
            <person name="Yin D."/>
            <person name="Schwarz E.M."/>
            <person name="Thomas C.G."/>
            <person name="Felde R.L."/>
            <person name="Korf I.F."/>
            <person name="Cutter A.D."/>
            <person name="Schartner C.M."/>
            <person name="Ralston E.J."/>
            <person name="Meyer B.J."/>
            <person name="Haag E.S."/>
        </authorList>
    </citation>
    <scope>NUCLEOTIDE SEQUENCE [LARGE SCALE GENOMIC DNA]</scope>
    <source>
        <strain evidence="4">JU1422</strain>
    </source>
</reference>
<dbReference type="GO" id="GO:0003676">
    <property type="term" value="F:nucleic acid binding"/>
    <property type="evidence" value="ECO:0007669"/>
    <property type="project" value="InterPro"/>
</dbReference>
<keyword evidence="1" id="KW-0863">Zinc-finger</keyword>
<dbReference type="OrthoDB" id="5876729at2759"/>
<dbReference type="Gene3D" id="4.10.60.10">
    <property type="entry name" value="Zinc finger, CCHC-type"/>
    <property type="match status" value="1"/>
</dbReference>
<proteinExistence type="predicted"/>
<accession>A0A2G5S8L1</accession>
<dbReference type="AlphaFoldDB" id="A0A2G5S8L1"/>
<keyword evidence="4" id="KW-1185">Reference proteome</keyword>
<name>A0A2G5S8L1_9PELO</name>
<gene>
    <name evidence="3" type="ORF">B9Z55_029145</name>
</gene>
<dbReference type="EMBL" id="PDUG01000124">
    <property type="protein sequence ID" value="PIC11340.1"/>
    <property type="molecule type" value="Genomic_DNA"/>
</dbReference>
<dbReference type="InterPro" id="IPR036875">
    <property type="entry name" value="Znf_CCHC_sf"/>
</dbReference>
<keyword evidence="1" id="KW-0479">Metal-binding</keyword>
<dbReference type="SUPFAM" id="SSF50630">
    <property type="entry name" value="Acid proteases"/>
    <property type="match status" value="1"/>
</dbReference>
<dbReference type="InterPro" id="IPR021109">
    <property type="entry name" value="Peptidase_aspartic_dom_sf"/>
</dbReference>
<dbReference type="PROSITE" id="PS50158">
    <property type="entry name" value="ZF_CCHC"/>
    <property type="match status" value="1"/>
</dbReference>
<evidence type="ECO:0000313" key="3">
    <source>
        <dbReference type="EMBL" id="PIC11340.1"/>
    </source>
</evidence>
<dbReference type="Pfam" id="PF00098">
    <property type="entry name" value="zf-CCHC"/>
    <property type="match status" value="1"/>
</dbReference>
<comment type="caution">
    <text evidence="3">The sequence shown here is derived from an EMBL/GenBank/DDBJ whole genome shotgun (WGS) entry which is preliminary data.</text>
</comment>
<dbReference type="InterPro" id="IPR001878">
    <property type="entry name" value="Znf_CCHC"/>
</dbReference>
<keyword evidence="1" id="KW-0862">Zinc</keyword>
<evidence type="ECO:0000313" key="4">
    <source>
        <dbReference type="Proteomes" id="UP000230233"/>
    </source>
</evidence>
<protein>
    <recommendedName>
        <fullName evidence="2">CCHC-type domain-containing protein</fullName>
    </recommendedName>
</protein>
<dbReference type="GO" id="GO:0008270">
    <property type="term" value="F:zinc ion binding"/>
    <property type="evidence" value="ECO:0007669"/>
    <property type="project" value="UniProtKB-KW"/>
</dbReference>